<gene>
    <name evidence="1" type="ORF">LCGC14_1084290</name>
</gene>
<name>A0A0F9MEF5_9ZZZZ</name>
<protein>
    <submittedName>
        <fullName evidence="1">Uncharacterized protein</fullName>
    </submittedName>
</protein>
<evidence type="ECO:0000313" key="1">
    <source>
        <dbReference type="EMBL" id="KKN05750.1"/>
    </source>
</evidence>
<comment type="caution">
    <text evidence="1">The sequence shown here is derived from an EMBL/GenBank/DDBJ whole genome shotgun (WGS) entry which is preliminary data.</text>
</comment>
<sequence length="48" mass="5717">MKLLKIYFEDVDFERLKETKLNTGLEWREFILTLTKDEKPKGSKGAKK</sequence>
<accession>A0A0F9MEF5</accession>
<proteinExistence type="predicted"/>
<dbReference type="EMBL" id="LAZR01004766">
    <property type="protein sequence ID" value="KKN05750.1"/>
    <property type="molecule type" value="Genomic_DNA"/>
</dbReference>
<dbReference type="AlphaFoldDB" id="A0A0F9MEF5"/>
<organism evidence="1">
    <name type="scientific">marine sediment metagenome</name>
    <dbReference type="NCBI Taxonomy" id="412755"/>
    <lineage>
        <taxon>unclassified sequences</taxon>
        <taxon>metagenomes</taxon>
        <taxon>ecological metagenomes</taxon>
    </lineage>
</organism>
<reference evidence="1" key="1">
    <citation type="journal article" date="2015" name="Nature">
        <title>Complex archaea that bridge the gap between prokaryotes and eukaryotes.</title>
        <authorList>
            <person name="Spang A."/>
            <person name="Saw J.H."/>
            <person name="Jorgensen S.L."/>
            <person name="Zaremba-Niedzwiedzka K."/>
            <person name="Martijn J."/>
            <person name="Lind A.E."/>
            <person name="van Eijk R."/>
            <person name="Schleper C."/>
            <person name="Guy L."/>
            <person name="Ettema T.J."/>
        </authorList>
    </citation>
    <scope>NUCLEOTIDE SEQUENCE</scope>
</reference>